<evidence type="ECO:0000313" key="2">
    <source>
        <dbReference type="Proteomes" id="UP001202328"/>
    </source>
</evidence>
<evidence type="ECO:0000313" key="1">
    <source>
        <dbReference type="EMBL" id="KAI3928633.1"/>
    </source>
</evidence>
<dbReference type="PANTHER" id="PTHR33983">
    <property type="entry name" value="OS07G0185900 PROTEIN"/>
    <property type="match status" value="1"/>
</dbReference>
<keyword evidence="2" id="KW-1185">Reference proteome</keyword>
<dbReference type="PANTHER" id="PTHR33983:SF1">
    <property type="entry name" value="OS07G0185900 PROTEIN"/>
    <property type="match status" value="1"/>
</dbReference>
<protein>
    <submittedName>
        <fullName evidence="1">Uncharacterized protein</fullName>
    </submittedName>
</protein>
<accession>A0AAD4SY10</accession>
<comment type="caution">
    <text evidence="1">The sequence shown here is derived from an EMBL/GenBank/DDBJ whole genome shotgun (WGS) entry which is preliminary data.</text>
</comment>
<proteinExistence type="predicted"/>
<dbReference type="AlphaFoldDB" id="A0AAD4SY10"/>
<sequence length="55" mass="6309">MGKYIDILDLGVRIAARFHTNCPHTARMYYHLPPNCANLKHQKEVLKEASSSIKQ</sequence>
<dbReference type="EMBL" id="JAJJMB010007708">
    <property type="protein sequence ID" value="KAI3928633.1"/>
    <property type="molecule type" value="Genomic_DNA"/>
</dbReference>
<reference evidence="1" key="1">
    <citation type="submission" date="2022-04" db="EMBL/GenBank/DDBJ databases">
        <title>A functionally conserved STORR gene fusion in Papaver species that diverged 16.8 million years ago.</title>
        <authorList>
            <person name="Catania T."/>
        </authorList>
    </citation>
    <scope>NUCLEOTIDE SEQUENCE</scope>
    <source>
        <strain evidence="1">S-188037</strain>
    </source>
</reference>
<gene>
    <name evidence="1" type="ORF">MKW98_024234</name>
</gene>
<dbReference type="Proteomes" id="UP001202328">
    <property type="component" value="Unassembled WGS sequence"/>
</dbReference>
<name>A0AAD4SY10_9MAGN</name>
<organism evidence="1 2">
    <name type="scientific">Papaver atlanticum</name>
    <dbReference type="NCBI Taxonomy" id="357466"/>
    <lineage>
        <taxon>Eukaryota</taxon>
        <taxon>Viridiplantae</taxon>
        <taxon>Streptophyta</taxon>
        <taxon>Embryophyta</taxon>
        <taxon>Tracheophyta</taxon>
        <taxon>Spermatophyta</taxon>
        <taxon>Magnoliopsida</taxon>
        <taxon>Ranunculales</taxon>
        <taxon>Papaveraceae</taxon>
        <taxon>Papaveroideae</taxon>
        <taxon>Papaver</taxon>
    </lineage>
</organism>